<gene>
    <name evidence="3" type="ORF">PSNMU_V1.4_AUG-EV-PASAV3_0025330</name>
</gene>
<accession>A0A448Z115</accession>
<keyword evidence="4" id="KW-1185">Reference proteome</keyword>
<protein>
    <recommendedName>
        <fullName evidence="5">SnoaL-like domain-containing protein</fullName>
    </recommendedName>
</protein>
<proteinExistence type="predicted"/>
<keyword evidence="2" id="KW-0732">Signal</keyword>
<feature type="region of interest" description="Disordered" evidence="1">
    <location>
        <begin position="305"/>
        <end position="326"/>
    </location>
</feature>
<dbReference type="PANTHER" id="PTHR34123:SF1">
    <property type="entry name" value="OS04G0578200 PROTEIN"/>
    <property type="match status" value="1"/>
</dbReference>
<organism evidence="3 4">
    <name type="scientific">Pseudo-nitzschia multistriata</name>
    <dbReference type="NCBI Taxonomy" id="183589"/>
    <lineage>
        <taxon>Eukaryota</taxon>
        <taxon>Sar</taxon>
        <taxon>Stramenopiles</taxon>
        <taxon>Ochrophyta</taxon>
        <taxon>Bacillariophyta</taxon>
        <taxon>Bacillariophyceae</taxon>
        <taxon>Bacillariophycidae</taxon>
        <taxon>Bacillariales</taxon>
        <taxon>Bacillariaceae</taxon>
        <taxon>Pseudo-nitzschia</taxon>
    </lineage>
</organism>
<dbReference type="Pfam" id="PF10184">
    <property type="entry name" value="DUF2358"/>
    <property type="match status" value="1"/>
</dbReference>
<evidence type="ECO:0000256" key="2">
    <source>
        <dbReference type="SAM" id="SignalP"/>
    </source>
</evidence>
<dbReference type="Proteomes" id="UP000291116">
    <property type="component" value="Unassembled WGS sequence"/>
</dbReference>
<dbReference type="AlphaFoldDB" id="A0A448Z115"/>
<feature type="region of interest" description="Disordered" evidence="1">
    <location>
        <begin position="43"/>
        <end position="88"/>
    </location>
</feature>
<feature type="compositionally biased region" description="Polar residues" evidence="1">
    <location>
        <begin position="79"/>
        <end position="88"/>
    </location>
</feature>
<feature type="chain" id="PRO_5019006050" description="SnoaL-like domain-containing protein" evidence="2">
    <location>
        <begin position="33"/>
        <end position="326"/>
    </location>
</feature>
<reference evidence="3 4" key="1">
    <citation type="submission" date="2019-01" db="EMBL/GenBank/DDBJ databases">
        <authorList>
            <person name="Ferrante I. M."/>
        </authorList>
    </citation>
    <scope>NUCLEOTIDE SEQUENCE [LARGE SCALE GENOMIC DNA]</scope>
    <source>
        <strain evidence="3 4">B856</strain>
    </source>
</reference>
<feature type="region of interest" description="Disordered" evidence="1">
    <location>
        <begin position="110"/>
        <end position="143"/>
    </location>
</feature>
<evidence type="ECO:0000313" key="4">
    <source>
        <dbReference type="Proteomes" id="UP000291116"/>
    </source>
</evidence>
<sequence length="326" mass="34893">MRTTTSRTPASAPCRLFVLLCAVCLAPCPPAAIPWRSVPGAEAFSPPPRREGRPCASVQTRPLPAAQNENDDERGGTETGASLSTYSDSDGASKGIVGSLTGLVNRVSAASSSSSSSSGAAGENERASKASGDAPPASPGELVDRIRRDYEEKNYLWTGDLDLGCFREDCLFADPTISFVGKDKFVENTQNLVPIVEAVAEDYRSDLLSISLGSQRRDGKECSYVETRWNMVGSLTASPCLFWKPGIDVIGRTRFWFESDENAGRGGGESGKTESETALRVYFYDESWEVPAWKALLQILTPAGTFPSTSSSSSSSGGWNALDSER</sequence>
<evidence type="ECO:0008006" key="5">
    <source>
        <dbReference type="Google" id="ProtNLM"/>
    </source>
</evidence>
<dbReference type="InterPro" id="IPR018790">
    <property type="entry name" value="DUF2358"/>
</dbReference>
<evidence type="ECO:0000313" key="3">
    <source>
        <dbReference type="EMBL" id="VEU35787.1"/>
    </source>
</evidence>
<evidence type="ECO:0000256" key="1">
    <source>
        <dbReference type="SAM" id="MobiDB-lite"/>
    </source>
</evidence>
<dbReference type="EMBL" id="CAACVS010000069">
    <property type="protein sequence ID" value="VEU35787.1"/>
    <property type="molecule type" value="Genomic_DNA"/>
</dbReference>
<feature type="signal peptide" evidence="2">
    <location>
        <begin position="1"/>
        <end position="32"/>
    </location>
</feature>
<dbReference type="PANTHER" id="PTHR34123">
    <property type="entry name" value="OS04G0578200 PROTEIN"/>
    <property type="match status" value="1"/>
</dbReference>
<dbReference type="OrthoDB" id="348976at2759"/>
<feature type="compositionally biased region" description="Low complexity" evidence="1">
    <location>
        <begin position="110"/>
        <end position="122"/>
    </location>
</feature>
<name>A0A448Z115_9STRA</name>